<proteinExistence type="predicted"/>
<dbReference type="EMBL" id="CM023479">
    <property type="protein sequence ID" value="KAH7974270.1"/>
    <property type="molecule type" value="Genomic_DNA"/>
</dbReference>
<sequence>MPEHRRRALHRVCDSVRGVNWRPTRFADESTLNRYACCVCHVIPITTVLLPCSHALCAQCRAGSVVQDGGNVCPLDGEPFCEDKCQHLHLRDDKKRNLKAYCWNEVHGCDFVGPLAALLRHFEEECAFHAFPCQQCGELASRPGGAAVATDVVGADRGDIEQPSRRAYEEEIPGLQSRVNELTEACRIQGAQLRDLNAALAASLQTMNANVVLAAEKFSQAIGEASQLHERMLTSKAPDSSRVRECDVAAGAGSFDEKAPWCEEKCILRDLCASVDSSLHRVCDTVSGVNWRPTRFADELMLARHACCVCHVIPSTTVLLPCFHALCEQCQAGIVVEEGGSACPLDGELFCEDELQKLQLPDRKKPNLKAYCWNEAHGCDFVGPLAMLLQHFEKECAFHTSRCQRCSENIPNARLAAHYKGGCCASNLSSAMLAESSPQSQPAAATRDVTPTARGVEVPAGNAYEDEIPTLQSQVNELTQATRTQGAQLQELNATLAVSLQTMNAAVVAAAEKFSEAIGAAPQQHERMLASREEESSRSQEAEATASDSGVLVSLQGEATDILRNLENLTVQSRLYLERLLSAHNDTIRIPEAHISILSQRRGMRTHEDSGTCTSSCENVNEIVYLMVVSDVRDLEEHRNPRVSSNRAFMARFGINQSSVNSLHLRKKGKGFDLAA</sequence>
<dbReference type="Proteomes" id="UP000821865">
    <property type="component" value="Chromosome 10"/>
</dbReference>
<keyword evidence="2" id="KW-1185">Reference proteome</keyword>
<reference evidence="1" key="1">
    <citation type="submission" date="2020-05" db="EMBL/GenBank/DDBJ databases">
        <title>Large-scale comparative analyses of tick genomes elucidate their genetic diversity and vector capacities.</title>
        <authorList>
            <person name="Jia N."/>
            <person name="Wang J."/>
            <person name="Shi W."/>
            <person name="Du L."/>
            <person name="Sun Y."/>
            <person name="Zhan W."/>
            <person name="Jiang J."/>
            <person name="Wang Q."/>
            <person name="Zhang B."/>
            <person name="Ji P."/>
            <person name="Sakyi L.B."/>
            <person name="Cui X."/>
            <person name="Yuan T."/>
            <person name="Jiang B."/>
            <person name="Yang W."/>
            <person name="Lam T.T.-Y."/>
            <person name="Chang Q."/>
            <person name="Ding S."/>
            <person name="Wang X."/>
            <person name="Zhu J."/>
            <person name="Ruan X."/>
            <person name="Zhao L."/>
            <person name="Wei J."/>
            <person name="Que T."/>
            <person name="Du C."/>
            <person name="Cheng J."/>
            <person name="Dai P."/>
            <person name="Han X."/>
            <person name="Huang E."/>
            <person name="Gao Y."/>
            <person name="Liu J."/>
            <person name="Shao H."/>
            <person name="Ye R."/>
            <person name="Li L."/>
            <person name="Wei W."/>
            <person name="Wang X."/>
            <person name="Wang C."/>
            <person name="Yang T."/>
            <person name="Huo Q."/>
            <person name="Li W."/>
            <person name="Guo W."/>
            <person name="Chen H."/>
            <person name="Zhou L."/>
            <person name="Ni X."/>
            <person name="Tian J."/>
            <person name="Zhou Y."/>
            <person name="Sheng Y."/>
            <person name="Liu T."/>
            <person name="Pan Y."/>
            <person name="Xia L."/>
            <person name="Li J."/>
            <person name="Zhao F."/>
            <person name="Cao W."/>
        </authorList>
    </citation>
    <scope>NUCLEOTIDE SEQUENCE</scope>
    <source>
        <strain evidence="1">Dsil-2018</strain>
    </source>
</reference>
<accession>A0ACB8DP90</accession>
<protein>
    <submittedName>
        <fullName evidence="1">Uncharacterized protein</fullName>
    </submittedName>
</protein>
<comment type="caution">
    <text evidence="1">The sequence shown here is derived from an EMBL/GenBank/DDBJ whole genome shotgun (WGS) entry which is preliminary data.</text>
</comment>
<organism evidence="1 2">
    <name type="scientific">Dermacentor silvarum</name>
    <name type="common">Tick</name>
    <dbReference type="NCBI Taxonomy" id="543639"/>
    <lineage>
        <taxon>Eukaryota</taxon>
        <taxon>Metazoa</taxon>
        <taxon>Ecdysozoa</taxon>
        <taxon>Arthropoda</taxon>
        <taxon>Chelicerata</taxon>
        <taxon>Arachnida</taxon>
        <taxon>Acari</taxon>
        <taxon>Parasitiformes</taxon>
        <taxon>Ixodida</taxon>
        <taxon>Ixodoidea</taxon>
        <taxon>Ixodidae</taxon>
        <taxon>Rhipicephalinae</taxon>
        <taxon>Dermacentor</taxon>
    </lineage>
</organism>
<gene>
    <name evidence="1" type="ORF">HPB49_013604</name>
</gene>
<evidence type="ECO:0000313" key="1">
    <source>
        <dbReference type="EMBL" id="KAH7974270.1"/>
    </source>
</evidence>
<name>A0ACB8DP90_DERSI</name>
<evidence type="ECO:0000313" key="2">
    <source>
        <dbReference type="Proteomes" id="UP000821865"/>
    </source>
</evidence>